<evidence type="ECO:0000259" key="8">
    <source>
        <dbReference type="Pfam" id="PF04824"/>
    </source>
</evidence>
<feature type="compositionally biased region" description="Low complexity" evidence="7">
    <location>
        <begin position="269"/>
        <end position="280"/>
    </location>
</feature>
<dbReference type="FunCoup" id="A0A665U6F7">
    <property type="interactions" value="1667"/>
</dbReference>
<feature type="region of interest" description="Disordered" evidence="7">
    <location>
        <begin position="537"/>
        <end position="564"/>
    </location>
</feature>
<dbReference type="OMA" id="HEDYEFP"/>
<feature type="region of interest" description="Disordered" evidence="7">
    <location>
        <begin position="403"/>
        <end position="487"/>
    </location>
</feature>
<feature type="domain" description="Rad21/Rec8-like protein N-terminal" evidence="9">
    <location>
        <begin position="1"/>
        <end position="103"/>
    </location>
</feature>
<dbReference type="InterPro" id="IPR006909">
    <property type="entry name" value="Rad21/Rec8_C_eu"/>
</dbReference>
<dbReference type="CDD" id="cd21792">
    <property type="entry name" value="Rad21_Rec8_M_NXP1-like"/>
    <property type="match status" value="1"/>
</dbReference>
<dbReference type="GO" id="GO:0005634">
    <property type="term" value="C:nucleus"/>
    <property type="evidence" value="ECO:0007669"/>
    <property type="project" value="UniProtKB-SubCell"/>
</dbReference>
<dbReference type="GO" id="GO:1990414">
    <property type="term" value="P:replication-born double-strand break repair via sister chromatid exchange"/>
    <property type="evidence" value="ECO:0007669"/>
    <property type="project" value="TreeGrafter"/>
</dbReference>
<dbReference type="GO" id="GO:0007059">
    <property type="term" value="P:chromosome segregation"/>
    <property type="evidence" value="ECO:0007669"/>
    <property type="project" value="UniProtKB-KW"/>
</dbReference>
<evidence type="ECO:0000256" key="7">
    <source>
        <dbReference type="SAM" id="MobiDB-lite"/>
    </source>
</evidence>
<dbReference type="PANTHER" id="PTHR12585:SF69">
    <property type="entry name" value="FI11703P"/>
    <property type="match status" value="1"/>
</dbReference>
<dbReference type="FunFam" id="1.10.10.580:FF:000001">
    <property type="entry name" value="double-strand-break repair protein rad21 homolog"/>
    <property type="match status" value="1"/>
</dbReference>
<feature type="compositionally biased region" description="Basic and acidic residues" evidence="7">
    <location>
        <begin position="415"/>
        <end position="439"/>
    </location>
</feature>
<dbReference type="Pfam" id="PF04824">
    <property type="entry name" value="Rad21_Rec8"/>
    <property type="match status" value="1"/>
</dbReference>
<evidence type="ECO:0000256" key="2">
    <source>
        <dbReference type="ARBA" id="ARBA00004286"/>
    </source>
</evidence>
<reference evidence="10" key="3">
    <citation type="submission" date="2025-09" db="UniProtKB">
        <authorList>
            <consortium name="Ensembl"/>
        </authorList>
    </citation>
    <scope>IDENTIFICATION</scope>
</reference>
<dbReference type="InterPro" id="IPR039781">
    <property type="entry name" value="Rad21/Rec8-like"/>
</dbReference>
<name>A0A665U6F7_ECHNA</name>
<feature type="compositionally biased region" description="Polar residues" evidence="7">
    <location>
        <begin position="449"/>
        <end position="460"/>
    </location>
</feature>
<feature type="domain" description="Rad21/Rec8-like protein C-terminal eukaryotic" evidence="8">
    <location>
        <begin position="585"/>
        <end position="638"/>
    </location>
</feature>
<comment type="subcellular location">
    <subcellularLocation>
        <location evidence="2">Chromosome</location>
    </subcellularLocation>
    <subcellularLocation>
        <location evidence="1">Nucleus</location>
    </subcellularLocation>
</comment>
<dbReference type="InterPro" id="IPR006910">
    <property type="entry name" value="Rad21_Rec8_N"/>
</dbReference>
<dbReference type="Ensembl" id="ENSENLT00000015512.1">
    <property type="protein sequence ID" value="ENSENLP00000014921.1"/>
    <property type="gene ID" value="ENSENLG00000006967.1"/>
</dbReference>
<proteinExistence type="inferred from homology"/>
<dbReference type="GO" id="GO:0003682">
    <property type="term" value="F:chromatin binding"/>
    <property type="evidence" value="ECO:0007669"/>
    <property type="project" value="TreeGrafter"/>
</dbReference>
<organism evidence="10 11">
    <name type="scientific">Echeneis naucrates</name>
    <name type="common">Live sharksucker</name>
    <dbReference type="NCBI Taxonomy" id="173247"/>
    <lineage>
        <taxon>Eukaryota</taxon>
        <taxon>Metazoa</taxon>
        <taxon>Chordata</taxon>
        <taxon>Craniata</taxon>
        <taxon>Vertebrata</taxon>
        <taxon>Euteleostomi</taxon>
        <taxon>Actinopterygii</taxon>
        <taxon>Neopterygii</taxon>
        <taxon>Teleostei</taxon>
        <taxon>Neoteleostei</taxon>
        <taxon>Acanthomorphata</taxon>
        <taxon>Carangaria</taxon>
        <taxon>Carangiformes</taxon>
        <taxon>Echeneidae</taxon>
        <taxon>Echeneis</taxon>
    </lineage>
</organism>
<dbReference type="InterPro" id="IPR049589">
    <property type="entry name" value="NXP1_M-like"/>
</dbReference>
<keyword evidence="4" id="KW-0158">Chromosome</keyword>
<gene>
    <name evidence="10" type="primary">rad21b</name>
</gene>
<dbReference type="PANTHER" id="PTHR12585">
    <property type="entry name" value="SCC1 / RAD21 FAMILY MEMBER"/>
    <property type="match status" value="1"/>
</dbReference>
<evidence type="ECO:0000259" key="9">
    <source>
        <dbReference type="Pfam" id="PF04825"/>
    </source>
</evidence>
<dbReference type="Proteomes" id="UP000472264">
    <property type="component" value="Chromosome 11"/>
</dbReference>
<keyword evidence="6" id="KW-0539">Nucleus</keyword>
<comment type="similarity">
    <text evidence="3">Belongs to the rad21 family.</text>
</comment>
<dbReference type="InParanoid" id="A0A665U6F7"/>
<reference evidence="10" key="2">
    <citation type="submission" date="2025-08" db="UniProtKB">
        <authorList>
            <consortium name="Ensembl"/>
        </authorList>
    </citation>
    <scope>IDENTIFICATION</scope>
</reference>
<dbReference type="Gene3D" id="1.10.10.580">
    <property type="entry name" value="Structural maintenance of chromosome 1. Chain E"/>
    <property type="match status" value="1"/>
</dbReference>
<reference evidence="10" key="1">
    <citation type="submission" date="2021-04" db="EMBL/GenBank/DDBJ databases">
        <authorList>
            <consortium name="Wellcome Sanger Institute Data Sharing"/>
        </authorList>
    </citation>
    <scope>NUCLEOTIDE SEQUENCE [LARGE SCALE GENOMIC DNA]</scope>
</reference>
<dbReference type="SUPFAM" id="SSF46785">
    <property type="entry name" value="Winged helix' DNA-binding domain"/>
    <property type="match status" value="1"/>
</dbReference>
<dbReference type="InterPro" id="IPR023093">
    <property type="entry name" value="ScpA-like_C"/>
</dbReference>
<evidence type="ECO:0000256" key="5">
    <source>
        <dbReference type="ARBA" id="ARBA00022829"/>
    </source>
</evidence>
<dbReference type="AlphaFoldDB" id="A0A665U6F7"/>
<evidence type="ECO:0000256" key="1">
    <source>
        <dbReference type="ARBA" id="ARBA00004123"/>
    </source>
</evidence>
<evidence type="ECO:0000256" key="4">
    <source>
        <dbReference type="ARBA" id="ARBA00022454"/>
    </source>
</evidence>
<dbReference type="InterPro" id="IPR036390">
    <property type="entry name" value="WH_DNA-bd_sf"/>
</dbReference>
<sequence length="641" mass="72111">MFYAHFVLSKRGPLAKIWLAAHWDKKLTKAHVFECNLESSVESIISPKVKMALRTSGHLLLGVVRIYHRKAKYLLADCNEAFIKIKMAFRPGVVDLPEENREAAYNAITLPEEFHDFDQPLPDLDDIDVAQQFNLNQSRVEEITMREEVGNLNLLQDNDFADFGMDDREMMREESAFEVDIMGTSASNLLLEAEGGTNQMADKSNHLEYDDQYKDDFGDNPMESNEGGMLVDKLLSNEDGGGIFDDPPAITESVMMPQDHGDDDDDFDALSAPDSPDSGPTEPIPAMADQTEQTTLVHNEEETFALEPIDITVKETKAKRKRKLIVDSVKELDSKTIRAQLSDYSDIVTTLDLAPPTKKLMMWKETGGVEKLFSLPAQPLWNIRLLKMFTRCLTPLVPDELRKRRKGGEADSLDEFLKDLENPEVPREETTGHQQRDIMDQTIMEEASALQTSAVEGSRTTLDESVMPPPSSQRGLKRKSQDTEPALPVSTDAALIQQQGSKACNVPQLETASNVELPPEETTTNISQLIELDLLGEKDKKKNDDDSDEEEDEAQGGDQDQEERRWNKRTQQMLHGLQRVMAKTGAQSVSLLDLCRNNNRKQAAAKFYSFLVLKKQQAVELVQEEPYSDIIATPGPRFHII</sequence>
<dbReference type="GO" id="GO:0007062">
    <property type="term" value="P:sister chromatid cohesion"/>
    <property type="evidence" value="ECO:0007669"/>
    <property type="project" value="InterPro"/>
</dbReference>
<dbReference type="GO" id="GO:0008278">
    <property type="term" value="C:cohesin complex"/>
    <property type="evidence" value="ECO:0007669"/>
    <property type="project" value="InterPro"/>
</dbReference>
<dbReference type="Pfam" id="PF04825">
    <property type="entry name" value="Rad21_Rec8_N"/>
    <property type="match status" value="1"/>
</dbReference>
<accession>A0A665U6F7</accession>
<evidence type="ECO:0000256" key="3">
    <source>
        <dbReference type="ARBA" id="ARBA00009870"/>
    </source>
</evidence>
<feature type="compositionally biased region" description="Acidic residues" evidence="7">
    <location>
        <begin position="545"/>
        <end position="561"/>
    </location>
</feature>
<evidence type="ECO:0000313" key="11">
    <source>
        <dbReference type="Proteomes" id="UP000472264"/>
    </source>
</evidence>
<evidence type="ECO:0000256" key="6">
    <source>
        <dbReference type="ARBA" id="ARBA00023242"/>
    </source>
</evidence>
<protein>
    <submittedName>
        <fullName evidence="10">RAD21 cohesin complex component b</fullName>
    </submittedName>
</protein>
<keyword evidence="11" id="KW-1185">Reference proteome</keyword>
<keyword evidence="5" id="KW-0159">Chromosome partition</keyword>
<feature type="region of interest" description="Disordered" evidence="7">
    <location>
        <begin position="233"/>
        <end position="284"/>
    </location>
</feature>
<evidence type="ECO:0000313" key="10">
    <source>
        <dbReference type="Ensembl" id="ENSENLP00000014921.1"/>
    </source>
</evidence>